<organism evidence="3 4">
    <name type="scientific">Microcaecilia unicolor</name>
    <dbReference type="NCBI Taxonomy" id="1415580"/>
    <lineage>
        <taxon>Eukaryota</taxon>
        <taxon>Metazoa</taxon>
        <taxon>Chordata</taxon>
        <taxon>Craniata</taxon>
        <taxon>Vertebrata</taxon>
        <taxon>Euteleostomi</taxon>
        <taxon>Amphibia</taxon>
        <taxon>Gymnophiona</taxon>
        <taxon>Siphonopidae</taxon>
        <taxon>Microcaecilia</taxon>
    </lineage>
</organism>
<dbReference type="GeneID" id="115460399"/>
<gene>
    <name evidence="4" type="primary">LOC115460399</name>
</gene>
<dbReference type="PANTHER" id="PTHR22192">
    <property type="entry name" value="SPERIOLIN"/>
    <property type="match status" value="1"/>
</dbReference>
<sequence>MEVVANHNMENIKVLNEKLLKENSELRKLVGLMQENMELRYILSGSLEKKDNQHSQPLPVEEKIFKACPEPQHLRSMERTVGEIAFQLDRRILAFVFQDRVRLYGISVSNITDKINELSTNRQLNKVDNTKRSEMMKRYTEIMNKLQEYGYDPKIHPQFSEDLVNTYGILKELPQPGSSELSAFLDPEALKRNVSSAVPASDLKEVHILLRCLQFLAKEDGKPLFVW</sequence>
<dbReference type="Pfam" id="PF15059">
    <property type="entry name" value="Speriolin_C"/>
    <property type="match status" value="1"/>
</dbReference>
<proteinExistence type="predicted"/>
<dbReference type="InterPro" id="IPR029384">
    <property type="entry name" value="Speriolin_C"/>
</dbReference>
<dbReference type="RefSeq" id="XP_030046043.1">
    <property type="nucleotide sequence ID" value="XM_030190183.1"/>
</dbReference>
<dbReference type="InParanoid" id="A0A6P7X0M4"/>
<feature type="domain" description="Speriolin C-terminal" evidence="2">
    <location>
        <begin position="81"/>
        <end position="227"/>
    </location>
</feature>
<dbReference type="Proteomes" id="UP000515156">
    <property type="component" value="Chromosome 1"/>
</dbReference>
<dbReference type="KEGG" id="muo:115460399"/>
<evidence type="ECO:0000313" key="3">
    <source>
        <dbReference type="Proteomes" id="UP000515156"/>
    </source>
</evidence>
<keyword evidence="3" id="KW-1185">Reference proteome</keyword>
<dbReference type="AlphaFoldDB" id="A0A6P7X0M4"/>
<feature type="coiled-coil region" evidence="1">
    <location>
        <begin position="9"/>
        <end position="36"/>
    </location>
</feature>
<dbReference type="OrthoDB" id="6114770at2759"/>
<keyword evidence="1" id="KW-0175">Coiled coil</keyword>
<evidence type="ECO:0000256" key="1">
    <source>
        <dbReference type="SAM" id="Coils"/>
    </source>
</evidence>
<evidence type="ECO:0000313" key="4">
    <source>
        <dbReference type="RefSeq" id="XP_030046043.1"/>
    </source>
</evidence>
<dbReference type="FunCoup" id="A0A6P7X0M4">
    <property type="interactions" value="9"/>
</dbReference>
<reference evidence="4" key="1">
    <citation type="submission" date="2025-08" db="UniProtKB">
        <authorList>
            <consortium name="RefSeq"/>
        </authorList>
    </citation>
    <scope>IDENTIFICATION</scope>
</reference>
<protein>
    <submittedName>
        <fullName evidence="4">Speriolin-like protein</fullName>
    </submittedName>
</protein>
<dbReference type="InterPro" id="IPR026715">
    <property type="entry name" value="SPATC1"/>
</dbReference>
<accession>A0A6P7X0M4</accession>
<dbReference type="PANTHER" id="PTHR22192:SF16">
    <property type="entry name" value="SPERIOLIN"/>
    <property type="match status" value="1"/>
</dbReference>
<name>A0A6P7X0M4_9AMPH</name>
<dbReference type="GO" id="GO:0005813">
    <property type="term" value="C:centrosome"/>
    <property type="evidence" value="ECO:0007669"/>
    <property type="project" value="TreeGrafter"/>
</dbReference>
<evidence type="ECO:0000259" key="2">
    <source>
        <dbReference type="Pfam" id="PF15059"/>
    </source>
</evidence>